<dbReference type="EC" id="3.1.3.89" evidence="5"/>
<accession>A0ABD5P0F9</accession>
<reference evidence="9 10" key="1">
    <citation type="journal article" date="2014" name="Int. J. Syst. Evol. Microbiol.">
        <title>Complete genome sequence of Corynebacterium casei LMG S-19264T (=DSM 44701T), isolated from a smear-ripened cheese.</title>
        <authorList>
            <consortium name="US DOE Joint Genome Institute (JGI-PGF)"/>
            <person name="Walter F."/>
            <person name="Albersmeier A."/>
            <person name="Kalinowski J."/>
            <person name="Ruckert C."/>
        </authorList>
    </citation>
    <scope>NUCLEOTIDE SEQUENCE [LARGE SCALE GENOMIC DNA]</scope>
    <source>
        <strain evidence="9 10">IBRC-M 10912</strain>
    </source>
</reference>
<dbReference type="InterPro" id="IPR039356">
    <property type="entry name" value="YfbR/HDDC2"/>
</dbReference>
<dbReference type="SUPFAM" id="SSF109604">
    <property type="entry name" value="HD-domain/PDEase-like"/>
    <property type="match status" value="1"/>
</dbReference>
<proteinExistence type="predicted"/>
<feature type="domain" description="HD/PDEase" evidence="8">
    <location>
        <begin position="28"/>
        <end position="146"/>
    </location>
</feature>
<dbReference type="Pfam" id="PF13023">
    <property type="entry name" value="HD_3"/>
    <property type="match status" value="1"/>
</dbReference>
<keyword evidence="6" id="KW-0479">Metal-binding</keyword>
<evidence type="ECO:0000256" key="7">
    <source>
        <dbReference type="ARBA" id="ARBA00022801"/>
    </source>
</evidence>
<comment type="cofactor">
    <cofactor evidence="3">
        <name>Co(2+)</name>
        <dbReference type="ChEBI" id="CHEBI:48828"/>
    </cofactor>
</comment>
<evidence type="ECO:0000313" key="9">
    <source>
        <dbReference type="EMBL" id="MFC4247441.1"/>
    </source>
</evidence>
<evidence type="ECO:0000256" key="3">
    <source>
        <dbReference type="ARBA" id="ARBA00001941"/>
    </source>
</evidence>
<comment type="catalytic activity">
    <reaction evidence="1">
        <text>a 2'-deoxyribonucleoside 5'-phosphate + H2O = a 2'-deoxyribonucleoside + phosphate</text>
        <dbReference type="Rhea" id="RHEA:36167"/>
        <dbReference type="ChEBI" id="CHEBI:15377"/>
        <dbReference type="ChEBI" id="CHEBI:18274"/>
        <dbReference type="ChEBI" id="CHEBI:43474"/>
        <dbReference type="ChEBI" id="CHEBI:65317"/>
        <dbReference type="EC" id="3.1.3.89"/>
    </reaction>
</comment>
<comment type="cofactor">
    <cofactor evidence="2">
        <name>Mn(2+)</name>
        <dbReference type="ChEBI" id="CHEBI:29035"/>
    </cofactor>
</comment>
<dbReference type="PANTHER" id="PTHR11845:SF13">
    <property type="entry name" value="5'-DEOXYNUCLEOTIDASE HDDC2"/>
    <property type="match status" value="1"/>
</dbReference>
<evidence type="ECO:0000256" key="4">
    <source>
        <dbReference type="ARBA" id="ARBA00011738"/>
    </source>
</evidence>
<evidence type="ECO:0000313" key="10">
    <source>
        <dbReference type="Proteomes" id="UP001595821"/>
    </source>
</evidence>
<dbReference type="Gene3D" id="1.10.3210.10">
    <property type="entry name" value="Hypothetical protein af1432"/>
    <property type="match status" value="1"/>
</dbReference>
<comment type="subunit">
    <text evidence="4">Homodimer.</text>
</comment>
<name>A0ABD5P0F9_9EURY</name>
<dbReference type="GO" id="GO:0046872">
    <property type="term" value="F:metal ion binding"/>
    <property type="evidence" value="ECO:0007669"/>
    <property type="project" value="UniProtKB-KW"/>
</dbReference>
<organism evidence="9 10">
    <name type="scientific">Natribaculum luteum</name>
    <dbReference type="NCBI Taxonomy" id="1586232"/>
    <lineage>
        <taxon>Archaea</taxon>
        <taxon>Methanobacteriati</taxon>
        <taxon>Methanobacteriota</taxon>
        <taxon>Stenosarchaea group</taxon>
        <taxon>Halobacteria</taxon>
        <taxon>Halobacteriales</taxon>
        <taxon>Natrialbaceae</taxon>
        <taxon>Natribaculum</taxon>
    </lineage>
</organism>
<dbReference type="SMART" id="SM00471">
    <property type="entry name" value="HDc"/>
    <property type="match status" value="1"/>
</dbReference>
<dbReference type="GeneID" id="71854376"/>
<dbReference type="PANTHER" id="PTHR11845">
    <property type="entry name" value="5'-DEOXYNUCLEOTIDASE HDDC2"/>
    <property type="match status" value="1"/>
</dbReference>
<dbReference type="EMBL" id="JBHSDJ010000030">
    <property type="protein sequence ID" value="MFC4247441.1"/>
    <property type="molecule type" value="Genomic_DNA"/>
</dbReference>
<evidence type="ECO:0000256" key="2">
    <source>
        <dbReference type="ARBA" id="ARBA00001936"/>
    </source>
</evidence>
<evidence type="ECO:0000256" key="5">
    <source>
        <dbReference type="ARBA" id="ARBA00012964"/>
    </source>
</evidence>
<keyword evidence="7 9" id="KW-0378">Hydrolase</keyword>
<evidence type="ECO:0000256" key="1">
    <source>
        <dbReference type="ARBA" id="ARBA00001638"/>
    </source>
</evidence>
<dbReference type="FunFam" id="1.10.3210.10:FF:000035">
    <property type="entry name" value="HD family hydrolase"/>
    <property type="match status" value="1"/>
</dbReference>
<dbReference type="Proteomes" id="UP001595821">
    <property type="component" value="Unassembled WGS sequence"/>
</dbReference>
<dbReference type="GO" id="GO:0002953">
    <property type="term" value="F:5'-deoxynucleotidase activity"/>
    <property type="evidence" value="ECO:0007669"/>
    <property type="project" value="UniProtKB-EC"/>
</dbReference>
<gene>
    <name evidence="9" type="ORF">ACFOZ7_10590</name>
</gene>
<evidence type="ECO:0000256" key="6">
    <source>
        <dbReference type="ARBA" id="ARBA00022723"/>
    </source>
</evidence>
<dbReference type="InterPro" id="IPR006674">
    <property type="entry name" value="HD_domain"/>
</dbReference>
<dbReference type="InterPro" id="IPR003607">
    <property type="entry name" value="HD/PDEase_dom"/>
</dbReference>
<comment type="caution">
    <text evidence="9">The sequence shown here is derived from an EMBL/GenBank/DDBJ whole genome shotgun (WGS) entry which is preliminary data.</text>
</comment>
<evidence type="ECO:0000259" key="8">
    <source>
        <dbReference type="SMART" id="SM00471"/>
    </source>
</evidence>
<sequence length="202" mass="23500">MDDLETLRRCLALKDETRTGWQLRGIEDPESVADHSWGVSLLCLFYADRAGVDADRALRMAVLHDLAEAETGDYATRADPNADTIDPDEKERAERAAIATLLEPFDDGELRALWEEYEARETPEAQFVKDADLVDMCLQALEYERQRRYDPDADDHFEAYDDLDEFFATAEPRIRTDVGRELFERTRERYEEAKRDRERAEE</sequence>
<protein>
    <recommendedName>
        <fullName evidence="5">5'-deoxynucleotidase</fullName>
        <ecNumber evidence="5">3.1.3.89</ecNumber>
    </recommendedName>
</protein>
<dbReference type="RefSeq" id="WP_246966458.1">
    <property type="nucleotide sequence ID" value="NZ_CP095397.1"/>
</dbReference>
<dbReference type="AlphaFoldDB" id="A0ABD5P0F9"/>